<keyword evidence="12" id="KW-1185">Reference proteome</keyword>
<reference evidence="12" key="1">
    <citation type="journal article" date="2019" name="Int. J. Syst. Evol. Microbiol.">
        <title>The Global Catalogue of Microorganisms (GCM) 10K type strain sequencing project: providing services to taxonomists for standard genome sequencing and annotation.</title>
        <authorList>
            <consortium name="The Broad Institute Genomics Platform"/>
            <consortium name="The Broad Institute Genome Sequencing Center for Infectious Disease"/>
            <person name="Wu L."/>
            <person name="Ma J."/>
        </authorList>
    </citation>
    <scope>NUCLEOTIDE SEQUENCE [LARGE SCALE GENOMIC DNA]</scope>
    <source>
        <strain evidence="12">JCM 17543</strain>
    </source>
</reference>
<evidence type="ECO:0000256" key="2">
    <source>
        <dbReference type="ARBA" id="ARBA00012438"/>
    </source>
</evidence>
<evidence type="ECO:0000256" key="5">
    <source>
        <dbReference type="ARBA" id="ARBA00022741"/>
    </source>
</evidence>
<feature type="domain" description="Signal transduction histidine kinase HWE region" evidence="10">
    <location>
        <begin position="200"/>
        <end position="279"/>
    </location>
</feature>
<comment type="catalytic activity">
    <reaction evidence="1">
        <text>ATP + protein L-histidine = ADP + protein N-phospho-L-histidine.</text>
        <dbReference type="EC" id="2.7.13.3"/>
    </reaction>
</comment>
<proteinExistence type="predicted"/>
<keyword evidence="4" id="KW-0808">Transferase</keyword>
<dbReference type="GO" id="GO:0016301">
    <property type="term" value="F:kinase activity"/>
    <property type="evidence" value="ECO:0007669"/>
    <property type="project" value="UniProtKB-KW"/>
</dbReference>
<feature type="domain" description="GAF" evidence="9">
    <location>
        <begin position="46"/>
        <end position="188"/>
    </location>
</feature>
<dbReference type="PANTHER" id="PTHR41523:SF8">
    <property type="entry name" value="ETHYLENE RESPONSE SENSOR PROTEIN"/>
    <property type="match status" value="1"/>
</dbReference>
<dbReference type="InterPro" id="IPR036890">
    <property type="entry name" value="HATPase_C_sf"/>
</dbReference>
<dbReference type="SUPFAM" id="SSF55781">
    <property type="entry name" value="GAF domain-like"/>
    <property type="match status" value="1"/>
</dbReference>
<keyword evidence="3" id="KW-0597">Phosphoprotein</keyword>
<dbReference type="SMART" id="SM00911">
    <property type="entry name" value="HWE_HK"/>
    <property type="match status" value="1"/>
</dbReference>
<dbReference type="PANTHER" id="PTHR41523">
    <property type="entry name" value="TWO-COMPONENT SYSTEM SENSOR PROTEIN"/>
    <property type="match status" value="1"/>
</dbReference>
<dbReference type="SMART" id="SM00065">
    <property type="entry name" value="GAF"/>
    <property type="match status" value="1"/>
</dbReference>
<evidence type="ECO:0000313" key="11">
    <source>
        <dbReference type="EMBL" id="GAA3891081.1"/>
    </source>
</evidence>
<dbReference type="Pfam" id="PF07536">
    <property type="entry name" value="HWE_HK"/>
    <property type="match status" value="1"/>
</dbReference>
<protein>
    <recommendedName>
        <fullName evidence="2">histidine kinase</fullName>
        <ecNumber evidence="2">2.7.13.3</ecNumber>
    </recommendedName>
</protein>
<keyword evidence="5" id="KW-0547">Nucleotide-binding</keyword>
<evidence type="ECO:0000256" key="3">
    <source>
        <dbReference type="ARBA" id="ARBA00022553"/>
    </source>
</evidence>
<comment type="caution">
    <text evidence="11">The sequence shown here is derived from an EMBL/GenBank/DDBJ whole genome shotgun (WGS) entry which is preliminary data.</text>
</comment>
<organism evidence="11 12">
    <name type="scientific">Sphingomonas limnosediminicola</name>
    <dbReference type="NCBI Taxonomy" id="940133"/>
    <lineage>
        <taxon>Bacteria</taxon>
        <taxon>Pseudomonadati</taxon>
        <taxon>Pseudomonadota</taxon>
        <taxon>Alphaproteobacteria</taxon>
        <taxon>Sphingomonadales</taxon>
        <taxon>Sphingomonadaceae</taxon>
        <taxon>Sphingomonas</taxon>
    </lineage>
</organism>
<evidence type="ECO:0000256" key="7">
    <source>
        <dbReference type="ARBA" id="ARBA00022840"/>
    </source>
</evidence>
<evidence type="ECO:0000256" key="6">
    <source>
        <dbReference type="ARBA" id="ARBA00022777"/>
    </source>
</evidence>
<gene>
    <name evidence="11" type="ORF">GCM10022276_07780</name>
</gene>
<accession>A0ABP7KYD2</accession>
<dbReference type="Proteomes" id="UP001500827">
    <property type="component" value="Unassembled WGS sequence"/>
</dbReference>
<dbReference type="Gene3D" id="3.30.450.40">
    <property type="match status" value="1"/>
</dbReference>
<evidence type="ECO:0000256" key="1">
    <source>
        <dbReference type="ARBA" id="ARBA00000085"/>
    </source>
</evidence>
<feature type="region of interest" description="Disordered" evidence="8">
    <location>
        <begin position="1"/>
        <end position="25"/>
    </location>
</feature>
<evidence type="ECO:0000256" key="4">
    <source>
        <dbReference type="ARBA" id="ARBA00022679"/>
    </source>
</evidence>
<evidence type="ECO:0000259" key="10">
    <source>
        <dbReference type="SMART" id="SM00911"/>
    </source>
</evidence>
<evidence type="ECO:0000256" key="8">
    <source>
        <dbReference type="SAM" id="MobiDB-lite"/>
    </source>
</evidence>
<dbReference type="Gene3D" id="3.30.565.10">
    <property type="entry name" value="Histidine kinase-like ATPase, C-terminal domain"/>
    <property type="match status" value="1"/>
</dbReference>
<keyword evidence="7" id="KW-0067">ATP-binding</keyword>
<evidence type="ECO:0000259" key="9">
    <source>
        <dbReference type="SMART" id="SM00065"/>
    </source>
</evidence>
<evidence type="ECO:0000313" key="12">
    <source>
        <dbReference type="Proteomes" id="UP001500827"/>
    </source>
</evidence>
<dbReference type="InterPro" id="IPR003018">
    <property type="entry name" value="GAF"/>
</dbReference>
<dbReference type="RefSeq" id="WP_344698379.1">
    <property type="nucleotide sequence ID" value="NZ_BAABBM010000001.1"/>
</dbReference>
<dbReference type="Pfam" id="PF13185">
    <property type="entry name" value="GAF_2"/>
    <property type="match status" value="1"/>
</dbReference>
<dbReference type="InterPro" id="IPR011102">
    <property type="entry name" value="Sig_transdc_His_kinase_HWE"/>
</dbReference>
<keyword evidence="6 11" id="KW-0418">Kinase</keyword>
<dbReference type="EMBL" id="BAABBM010000001">
    <property type="protein sequence ID" value="GAA3891081.1"/>
    <property type="molecule type" value="Genomic_DNA"/>
</dbReference>
<sequence>MSDENKLKAGTESSSVDGSPTHADRVRDERSAILIEAVEKLAGAGVINDIVATLRATARRLIGADGVAVILREDEQCWYVEEDGMGPLWKGQKFPLASCISGWAMLHRESVIIEDIRSDDRIPQALYRDTFVRGLLMVPVRSDDPIGAIGAYWSDPYRATTQQVETLERLARATATAMENVRLVAALSKALSDAELARDELRHRVKNAYTAAQALASLTLPLEHHRALNARIAALARAHELLDEQLAHQEFITISQLVSAELEPYATSESARLKLSGDPIELESAQAVALGLAINELATNALKYGALSKPNGRLEVEWSVKESHVVLSWREVDGPQVRAAAIENFGSRLLRRLVEGQLRGTLQRELSGAGVTCTLEFPLGVSRSKARAST</sequence>
<dbReference type="InterPro" id="IPR029016">
    <property type="entry name" value="GAF-like_dom_sf"/>
</dbReference>
<dbReference type="EC" id="2.7.13.3" evidence="2"/>
<name>A0ABP7KYD2_9SPHN</name>